<protein>
    <recommendedName>
        <fullName evidence="3">NACHT domain-containing protein</fullName>
    </recommendedName>
</protein>
<dbReference type="OrthoDB" id="9781752at2"/>
<dbReference type="EMBL" id="LCZJ02000023">
    <property type="protein sequence ID" value="KTD86128.1"/>
    <property type="molecule type" value="Genomic_DNA"/>
</dbReference>
<dbReference type="Proteomes" id="UP000054709">
    <property type="component" value="Unassembled WGS sequence"/>
</dbReference>
<evidence type="ECO:0000313" key="1">
    <source>
        <dbReference type="EMBL" id="KTD86128.1"/>
    </source>
</evidence>
<dbReference type="AlphaFoldDB" id="A0A0W1AXZ5"/>
<reference evidence="1 2" key="1">
    <citation type="journal article" date="2015" name="Int. Biodeterior. Biodegradation">
        <title>Physiological and genetic screening methods for the isolation of methyl tert-butyl ether-degrading bacteria for bioremediation purposes.</title>
        <authorList>
            <person name="Guisado I.M."/>
            <person name="Purswani J."/>
            <person name="Gonzalez Lopez J."/>
            <person name="Pozo C."/>
        </authorList>
    </citation>
    <scope>NUCLEOTIDE SEQUENCE [LARGE SCALE GENOMIC DNA]</scope>
    <source>
        <strain evidence="1 2">SH7</strain>
    </source>
</reference>
<proteinExistence type="predicted"/>
<name>A0A0W1AXZ5_9BACL</name>
<dbReference type="Gene3D" id="3.40.50.300">
    <property type="entry name" value="P-loop containing nucleotide triphosphate hydrolases"/>
    <property type="match status" value="1"/>
</dbReference>
<evidence type="ECO:0008006" key="3">
    <source>
        <dbReference type="Google" id="ProtNLM"/>
    </source>
</evidence>
<organism evidence="1 2">
    <name type="scientific">Paenibacillus etheri</name>
    <dbReference type="NCBI Taxonomy" id="1306852"/>
    <lineage>
        <taxon>Bacteria</taxon>
        <taxon>Bacillati</taxon>
        <taxon>Bacillota</taxon>
        <taxon>Bacilli</taxon>
        <taxon>Bacillales</taxon>
        <taxon>Paenibacillaceae</taxon>
        <taxon>Paenibacillus</taxon>
    </lineage>
</organism>
<dbReference type="SUPFAM" id="SSF52540">
    <property type="entry name" value="P-loop containing nucleoside triphosphate hydrolases"/>
    <property type="match status" value="1"/>
</dbReference>
<sequence>MNGTILNFFAGGNTAHGFYSLYESSLQSLTRLYVLKGGPGTEQTKLIREIGEQLNQQGYEIWFIHTASDNDSFDGVIIPKLNIGIVDGTAPRVINPELPEESIVFVDLEQVADQFQLSQQKLEIDNLVGAIKQEHELAYAGFAEALRIHDEWEAIYIAKMNFQAADELTQEYIQHLYDDQTSEKSSRVDHRFLGAATPKGAVDFVPNLTSGLKRYLVKGRAGSGKSTLLKKIAAEGIKRGFDVEIYHCGFDPNSLDMIIVRELRFAIFDSTAPHEYYPDRDTDEIVDMYSRCIQPGTDEEYSEAIAGIKERYSSTMKQSTQHLTDAKVFLVALKQIYTSTVDFDRVDQIKSQILDEINEIVESPLEV</sequence>
<keyword evidence="2" id="KW-1185">Reference proteome</keyword>
<dbReference type="InterPro" id="IPR027417">
    <property type="entry name" value="P-loop_NTPase"/>
</dbReference>
<comment type="caution">
    <text evidence="1">The sequence shown here is derived from an EMBL/GenBank/DDBJ whole genome shotgun (WGS) entry which is preliminary data.</text>
</comment>
<dbReference type="RefSeq" id="WP_060624034.1">
    <property type="nucleotide sequence ID" value="NZ_LCZJ02000023.1"/>
</dbReference>
<accession>A0A0W1AXZ5</accession>
<gene>
    <name evidence="1" type="ORF">UQ64_16835</name>
</gene>
<evidence type="ECO:0000313" key="2">
    <source>
        <dbReference type="Proteomes" id="UP000054709"/>
    </source>
</evidence>